<dbReference type="PANTHER" id="PTHR43715">
    <property type="entry name" value="GDP-MANNOSE 4,6-DEHYDRATASE"/>
    <property type="match status" value="1"/>
</dbReference>
<dbReference type="EC" id="4.2.1.47" evidence="3"/>
<keyword evidence="4" id="KW-0456">Lyase</keyword>
<dbReference type="EMBL" id="HBNS01058703">
    <property type="protein sequence ID" value="CAE4664091.1"/>
    <property type="molecule type" value="Transcribed_RNA"/>
</dbReference>
<feature type="domain" description="NAD(P)-binding" evidence="5">
    <location>
        <begin position="31"/>
        <end position="364"/>
    </location>
</feature>
<comment type="cofactor">
    <cofactor evidence="1">
        <name>NADP(+)</name>
        <dbReference type="ChEBI" id="CHEBI:58349"/>
    </cofactor>
</comment>
<name>A0A6S9DK73_9STRA</name>
<gene>
    <name evidence="6" type="ORF">DBRI00130_LOCUS42210</name>
</gene>
<dbReference type="Gene3D" id="3.40.50.720">
    <property type="entry name" value="NAD(P)-binding Rossmann-like Domain"/>
    <property type="match status" value="1"/>
</dbReference>
<dbReference type="CDD" id="cd05260">
    <property type="entry name" value="GDP_MD_SDR_e"/>
    <property type="match status" value="1"/>
</dbReference>
<evidence type="ECO:0000313" key="6">
    <source>
        <dbReference type="EMBL" id="CAE4664091.1"/>
    </source>
</evidence>
<protein>
    <recommendedName>
        <fullName evidence="3">GDP-mannose 4,6-dehydratase</fullName>
        <ecNumber evidence="3">4.2.1.47</ecNumber>
    </recommendedName>
</protein>
<dbReference type="SUPFAM" id="SSF51735">
    <property type="entry name" value="NAD(P)-binding Rossmann-fold domains"/>
    <property type="match status" value="1"/>
</dbReference>
<evidence type="ECO:0000256" key="2">
    <source>
        <dbReference type="ARBA" id="ARBA00009263"/>
    </source>
</evidence>
<sequence length="383" mass="43187">MPPIDPSVNSENTYVDPAIIDTPIPTRKVALVTGITGQDGSYLAELLLEKGYDVHGIVRRSSSFNTGRIDHLYKDRHESGVKLFLHYGDLCDATNLITIISNVRPTEVYNLGAMSHVKVSFDMPEYTADCDGVGVLRMLDAIRAAGLEKSVRFYQASTSELYGKVQEIPQSETTPFYPRSPYAVAKQYAFWILVNYREAYGMHLTNGILFNHESPRRGRTFVTRKITTSVARIAEKIDKCLYLGNIDAKRDWGHARDYVEGMWRMLQVDTPDDYVLATGETHTVREFVEKAFKVIGTTIKWIGEKGTVDEIGVDADDESRVLVRIDPQYFRPTEVELLLGNPAKAKKALGWEATTQFDELVREMVEEDLKIVRGGSHPEVENN</sequence>
<evidence type="ECO:0000256" key="1">
    <source>
        <dbReference type="ARBA" id="ARBA00001937"/>
    </source>
</evidence>
<dbReference type="NCBIfam" id="TIGR01472">
    <property type="entry name" value="gmd"/>
    <property type="match status" value="1"/>
</dbReference>
<dbReference type="InterPro" id="IPR016040">
    <property type="entry name" value="NAD(P)-bd_dom"/>
</dbReference>
<dbReference type="PANTHER" id="PTHR43715:SF1">
    <property type="entry name" value="GDP-MANNOSE 4,6 DEHYDRATASE"/>
    <property type="match status" value="1"/>
</dbReference>
<dbReference type="InterPro" id="IPR036291">
    <property type="entry name" value="NAD(P)-bd_dom_sf"/>
</dbReference>
<organism evidence="6">
    <name type="scientific">Ditylum brightwellii</name>
    <dbReference type="NCBI Taxonomy" id="49249"/>
    <lineage>
        <taxon>Eukaryota</taxon>
        <taxon>Sar</taxon>
        <taxon>Stramenopiles</taxon>
        <taxon>Ochrophyta</taxon>
        <taxon>Bacillariophyta</taxon>
        <taxon>Mediophyceae</taxon>
        <taxon>Lithodesmiophycidae</taxon>
        <taxon>Lithodesmiales</taxon>
        <taxon>Lithodesmiaceae</taxon>
        <taxon>Ditylum</taxon>
    </lineage>
</organism>
<reference evidence="6" key="1">
    <citation type="submission" date="2021-01" db="EMBL/GenBank/DDBJ databases">
        <authorList>
            <person name="Corre E."/>
            <person name="Pelletier E."/>
            <person name="Niang G."/>
            <person name="Scheremetjew M."/>
            <person name="Finn R."/>
            <person name="Kale V."/>
            <person name="Holt S."/>
            <person name="Cochrane G."/>
            <person name="Meng A."/>
            <person name="Brown T."/>
            <person name="Cohen L."/>
        </authorList>
    </citation>
    <scope>NUCLEOTIDE SEQUENCE</scope>
    <source>
        <strain evidence="6">GSO104</strain>
    </source>
</reference>
<dbReference type="Gene3D" id="3.90.25.10">
    <property type="entry name" value="UDP-galactose 4-epimerase, domain 1"/>
    <property type="match status" value="1"/>
</dbReference>
<dbReference type="Pfam" id="PF16363">
    <property type="entry name" value="GDP_Man_Dehyd"/>
    <property type="match status" value="1"/>
</dbReference>
<dbReference type="InterPro" id="IPR006368">
    <property type="entry name" value="GDP_Man_deHydtase"/>
</dbReference>
<comment type="similarity">
    <text evidence="2">Belongs to the NAD(P)-dependent epimerase/dehydratase family. GDP-mannose 4,6-dehydratase subfamily.</text>
</comment>
<dbReference type="GO" id="GO:0008446">
    <property type="term" value="F:GDP-mannose 4,6-dehydratase activity"/>
    <property type="evidence" value="ECO:0007669"/>
    <property type="project" value="UniProtKB-EC"/>
</dbReference>
<evidence type="ECO:0000256" key="4">
    <source>
        <dbReference type="ARBA" id="ARBA00023239"/>
    </source>
</evidence>
<evidence type="ECO:0000256" key="3">
    <source>
        <dbReference type="ARBA" id="ARBA00011989"/>
    </source>
</evidence>
<dbReference type="FunFam" id="3.40.50.720:FF:000924">
    <property type="entry name" value="GDP-mannose 4,6 dehydratase"/>
    <property type="match status" value="1"/>
</dbReference>
<dbReference type="HAMAP" id="MF_00955">
    <property type="entry name" value="GDP_Man_dehydratase"/>
    <property type="match status" value="1"/>
</dbReference>
<proteinExistence type="inferred from homology"/>
<accession>A0A6S9DK73</accession>
<evidence type="ECO:0000259" key="5">
    <source>
        <dbReference type="Pfam" id="PF16363"/>
    </source>
</evidence>
<dbReference type="GO" id="GO:0042351">
    <property type="term" value="P:'de novo' GDP-L-fucose biosynthetic process"/>
    <property type="evidence" value="ECO:0007669"/>
    <property type="project" value="TreeGrafter"/>
</dbReference>
<dbReference type="AlphaFoldDB" id="A0A6S9DK73"/>